<name>A0A1L3MEM0_9MICO</name>
<organism evidence="1 2">
    <name type="scientific">Janibacter indicus</name>
    <dbReference type="NCBI Taxonomy" id="857417"/>
    <lineage>
        <taxon>Bacteria</taxon>
        <taxon>Bacillati</taxon>
        <taxon>Actinomycetota</taxon>
        <taxon>Actinomycetes</taxon>
        <taxon>Micrococcales</taxon>
        <taxon>Intrasporangiaceae</taxon>
        <taxon>Janibacter</taxon>
    </lineage>
</organism>
<sequence length="74" mass="7918">MGAKVLGAVLNQASTKKVDRIRYGDVEYGDVTSYEKEYVAEADGAQSSGHQGRAARTRLTGTTVVSAWRRGRGG</sequence>
<dbReference type="KEGG" id="jte:ASJ30_04060"/>
<dbReference type="Proteomes" id="UP000182938">
    <property type="component" value="Chromosome"/>
</dbReference>
<accession>A0A1L3MEM0</accession>
<evidence type="ECO:0000313" key="1">
    <source>
        <dbReference type="EMBL" id="APH00809.1"/>
    </source>
</evidence>
<protein>
    <submittedName>
        <fullName evidence="1">Uncharacterized protein</fullName>
    </submittedName>
</protein>
<dbReference type="EMBL" id="CP013290">
    <property type="protein sequence ID" value="APH00809.1"/>
    <property type="molecule type" value="Genomic_DNA"/>
</dbReference>
<reference evidence="1 2" key="1">
    <citation type="submission" date="2015-11" db="EMBL/GenBank/DDBJ databases">
        <authorList>
            <person name="Zhang Y."/>
            <person name="Guo Z."/>
        </authorList>
    </citation>
    <scope>NUCLEOTIDE SEQUENCE [LARGE SCALE GENOMIC DNA]</scope>
    <source>
        <strain evidence="1 2">YFY001</strain>
    </source>
</reference>
<dbReference type="AlphaFoldDB" id="A0A1L3MEM0"/>
<keyword evidence="2" id="KW-1185">Reference proteome</keyword>
<proteinExistence type="predicted"/>
<gene>
    <name evidence="1" type="ORF">ASJ30_04060</name>
</gene>
<evidence type="ECO:0000313" key="2">
    <source>
        <dbReference type="Proteomes" id="UP000182938"/>
    </source>
</evidence>